<keyword evidence="4" id="KW-1185">Reference proteome</keyword>
<comment type="caution">
    <text evidence="3">The sequence shown here is derived from an EMBL/GenBank/DDBJ whole genome shotgun (WGS) entry which is preliminary data.</text>
</comment>
<evidence type="ECO:0000256" key="2">
    <source>
        <dbReference type="SAM" id="SignalP"/>
    </source>
</evidence>
<dbReference type="AlphaFoldDB" id="A0AAJ1BHW5"/>
<evidence type="ECO:0000313" key="3">
    <source>
        <dbReference type="EMBL" id="MCH4295045.1"/>
    </source>
</evidence>
<keyword evidence="1" id="KW-0812">Transmembrane</keyword>
<name>A0AAJ1BHW5_9GAMM</name>
<keyword evidence="1" id="KW-0472">Membrane</keyword>
<feature type="transmembrane region" description="Helical" evidence="1">
    <location>
        <begin position="269"/>
        <end position="291"/>
    </location>
</feature>
<accession>A0AAJ1BHW5</accession>
<reference evidence="3 4" key="1">
    <citation type="submission" date="2022-02" db="EMBL/GenBank/DDBJ databases">
        <title>The genome sequence of Shewanella sp. 3B26.</title>
        <authorList>
            <person name="Du J."/>
        </authorList>
    </citation>
    <scope>NUCLEOTIDE SEQUENCE [LARGE SCALE GENOMIC DNA]</scope>
    <source>
        <strain evidence="3 4">3B26</strain>
    </source>
</reference>
<evidence type="ECO:0000256" key="1">
    <source>
        <dbReference type="SAM" id="Phobius"/>
    </source>
</evidence>
<dbReference type="InterPro" id="IPR018682">
    <property type="entry name" value="DUF2167_membr"/>
</dbReference>
<keyword evidence="2" id="KW-0732">Signal</keyword>
<keyword evidence="1" id="KW-1133">Transmembrane helix</keyword>
<protein>
    <submittedName>
        <fullName evidence="3">DUF2167 domain-containing protein</fullName>
    </submittedName>
</protein>
<dbReference type="EMBL" id="JAKUDL010000004">
    <property type="protein sequence ID" value="MCH4295045.1"/>
    <property type="molecule type" value="Genomic_DNA"/>
</dbReference>
<feature type="chain" id="PRO_5042472166" evidence="2">
    <location>
        <begin position="25"/>
        <end position="301"/>
    </location>
</feature>
<feature type="signal peptide" evidence="2">
    <location>
        <begin position="1"/>
        <end position="24"/>
    </location>
</feature>
<sequence>MKKTKIYGLSAALLCVSVLPAAFAEGTDTTELTEEQQYQAWAESFLSEISPQKGTITLPGGIATLEVPENFYYLSPEDSARVLVEAWGNPEDELNLGMLFPANYSPLDMAAWGVTIDYEAEGYVSDEDAADIDYGDLLKEMQGDTRDISKERVKMGYEPIELVGWATPPSYDPANHKLYWAKEIKFGDADENTLNYNVRVLGRQGVLVMNFVANMSQLGEIEASRDEVLALANFNDGNKYSDFNPEYDKVAAYGIGGLIAGKALAKTGFLAAALILLKKFWFIILLPFIWLKNLIFRKKDA</sequence>
<organism evidence="3 4">
    <name type="scientific">Shewanella zhuhaiensis</name>
    <dbReference type="NCBI Taxonomy" id="2919576"/>
    <lineage>
        <taxon>Bacteria</taxon>
        <taxon>Pseudomonadati</taxon>
        <taxon>Pseudomonadota</taxon>
        <taxon>Gammaproteobacteria</taxon>
        <taxon>Alteromonadales</taxon>
        <taxon>Shewanellaceae</taxon>
        <taxon>Shewanella</taxon>
    </lineage>
</organism>
<gene>
    <name evidence="3" type="ORF">MJ923_12110</name>
</gene>
<dbReference type="Proteomes" id="UP001297581">
    <property type="component" value="Unassembled WGS sequence"/>
</dbReference>
<dbReference type="RefSeq" id="WP_240591320.1">
    <property type="nucleotide sequence ID" value="NZ_JAKUDL010000004.1"/>
</dbReference>
<evidence type="ECO:0000313" key="4">
    <source>
        <dbReference type="Proteomes" id="UP001297581"/>
    </source>
</evidence>
<proteinExistence type="predicted"/>
<dbReference type="Pfam" id="PF09935">
    <property type="entry name" value="DUF2167"/>
    <property type="match status" value="1"/>
</dbReference>